<organism evidence="7 8">
    <name type="scientific">Kingdonia uniflora</name>
    <dbReference type="NCBI Taxonomy" id="39325"/>
    <lineage>
        <taxon>Eukaryota</taxon>
        <taxon>Viridiplantae</taxon>
        <taxon>Streptophyta</taxon>
        <taxon>Embryophyta</taxon>
        <taxon>Tracheophyta</taxon>
        <taxon>Spermatophyta</taxon>
        <taxon>Magnoliopsida</taxon>
        <taxon>Ranunculales</taxon>
        <taxon>Circaeasteraceae</taxon>
        <taxon>Kingdonia</taxon>
    </lineage>
</organism>
<proteinExistence type="inferred from homology"/>
<feature type="transmembrane region" description="Helical" evidence="6">
    <location>
        <begin position="21"/>
        <end position="41"/>
    </location>
</feature>
<evidence type="ECO:0000256" key="2">
    <source>
        <dbReference type="ARBA" id="ARBA00008707"/>
    </source>
</evidence>
<dbReference type="GO" id="GO:0010256">
    <property type="term" value="P:endomembrane system organization"/>
    <property type="evidence" value="ECO:0007669"/>
    <property type="project" value="TreeGrafter"/>
</dbReference>
<name>A0A7J7LRK9_9MAGN</name>
<dbReference type="Proteomes" id="UP000541444">
    <property type="component" value="Unassembled WGS sequence"/>
</dbReference>
<dbReference type="Pfam" id="PF05078">
    <property type="entry name" value="DUF679"/>
    <property type="match status" value="1"/>
</dbReference>
<evidence type="ECO:0000256" key="6">
    <source>
        <dbReference type="SAM" id="Phobius"/>
    </source>
</evidence>
<dbReference type="AlphaFoldDB" id="A0A7J7LRK9"/>
<dbReference type="GO" id="GO:0016020">
    <property type="term" value="C:membrane"/>
    <property type="evidence" value="ECO:0007669"/>
    <property type="project" value="UniProtKB-SubCell"/>
</dbReference>
<evidence type="ECO:0000313" key="7">
    <source>
        <dbReference type="EMBL" id="KAF6145178.1"/>
    </source>
</evidence>
<dbReference type="EMBL" id="JACGCM010002082">
    <property type="protein sequence ID" value="KAF6145178.1"/>
    <property type="molecule type" value="Genomic_DNA"/>
</dbReference>
<gene>
    <name evidence="7" type="ORF">GIB67_041373</name>
</gene>
<keyword evidence="5 6" id="KW-0472">Membrane</keyword>
<reference evidence="7 8" key="1">
    <citation type="journal article" date="2020" name="IScience">
        <title>Genome Sequencing of the Endangered Kingdonia uniflora (Circaeasteraceae, Ranunculales) Reveals Potential Mechanisms of Evolutionary Specialization.</title>
        <authorList>
            <person name="Sun Y."/>
            <person name="Deng T."/>
            <person name="Zhang A."/>
            <person name="Moore M.J."/>
            <person name="Landis J.B."/>
            <person name="Lin N."/>
            <person name="Zhang H."/>
            <person name="Zhang X."/>
            <person name="Huang J."/>
            <person name="Zhang X."/>
            <person name="Sun H."/>
            <person name="Wang H."/>
        </authorList>
    </citation>
    <scope>NUCLEOTIDE SEQUENCE [LARGE SCALE GENOMIC DNA]</scope>
    <source>
        <strain evidence="7">TB1705</strain>
        <tissue evidence="7">Leaf</tissue>
    </source>
</reference>
<evidence type="ECO:0000256" key="1">
    <source>
        <dbReference type="ARBA" id="ARBA00004141"/>
    </source>
</evidence>
<comment type="caution">
    <text evidence="7">The sequence shown here is derived from an EMBL/GenBank/DDBJ whole genome shotgun (WGS) entry which is preliminary data.</text>
</comment>
<keyword evidence="3 6" id="KW-0812">Transmembrane</keyword>
<feature type="transmembrane region" description="Helical" evidence="6">
    <location>
        <begin position="157"/>
        <end position="176"/>
    </location>
</feature>
<dbReference type="OrthoDB" id="657601at2759"/>
<feature type="transmembrane region" description="Helical" evidence="6">
    <location>
        <begin position="53"/>
        <end position="71"/>
    </location>
</feature>
<keyword evidence="4 6" id="KW-1133">Transmembrane helix</keyword>
<protein>
    <submittedName>
        <fullName evidence="7">Uncharacterized protein</fullName>
    </submittedName>
</protein>
<evidence type="ECO:0000256" key="3">
    <source>
        <dbReference type="ARBA" id="ARBA00022692"/>
    </source>
</evidence>
<keyword evidence="8" id="KW-1185">Reference proteome</keyword>
<evidence type="ECO:0000256" key="4">
    <source>
        <dbReference type="ARBA" id="ARBA00022989"/>
    </source>
</evidence>
<comment type="similarity">
    <text evidence="2">Belongs to the plant DMP1 protein family.</text>
</comment>
<dbReference type="GO" id="GO:0005737">
    <property type="term" value="C:cytoplasm"/>
    <property type="evidence" value="ECO:0007669"/>
    <property type="project" value="UniProtKB-ARBA"/>
</dbReference>
<dbReference type="PANTHER" id="PTHR31621:SF5">
    <property type="entry name" value="PROTEIN DMP10"/>
    <property type="match status" value="1"/>
</dbReference>
<sequence>MAETVSSSRKVVDKTLGTAANLVKLLPGGTVLAFQALVPTFSNYGTCHISNKYLTSILLVILALSCFFFTFTDSFTGVDGKLYFGIATCKSFYIFNSDEAEVGETNLRMVNPSKYRIRSVDVVHAVFSSLVFLVLAFSDSGVQNCFFPNDGVNGKQLLVNLPLGIGFMASIVFVLFPTSRKSIGYSDSNVFAS</sequence>
<dbReference type="InterPro" id="IPR007770">
    <property type="entry name" value="DMP"/>
</dbReference>
<dbReference type="PANTHER" id="PTHR31621">
    <property type="entry name" value="PROTEIN DMP3"/>
    <property type="match status" value="1"/>
</dbReference>
<accession>A0A7J7LRK9</accession>
<comment type="subcellular location">
    <subcellularLocation>
        <location evidence="1">Membrane</location>
        <topology evidence="1">Multi-pass membrane protein</topology>
    </subcellularLocation>
</comment>
<evidence type="ECO:0000313" key="8">
    <source>
        <dbReference type="Proteomes" id="UP000541444"/>
    </source>
</evidence>
<feature type="transmembrane region" description="Helical" evidence="6">
    <location>
        <begin position="117"/>
        <end position="137"/>
    </location>
</feature>
<evidence type="ECO:0000256" key="5">
    <source>
        <dbReference type="ARBA" id="ARBA00023136"/>
    </source>
</evidence>